<accession>A0ABQ6CCP5</accession>
<dbReference type="RefSeq" id="WP_284310958.1">
    <property type="nucleotide sequence ID" value="NZ_BSPC01000009.1"/>
</dbReference>
<name>A0ABQ6CCP5_9HYPH</name>
<dbReference type="Proteomes" id="UP001156882">
    <property type="component" value="Unassembled WGS sequence"/>
</dbReference>
<dbReference type="EMBL" id="BSPC01000009">
    <property type="protein sequence ID" value="GLS18138.1"/>
    <property type="molecule type" value="Genomic_DNA"/>
</dbReference>
<evidence type="ECO:0000313" key="2">
    <source>
        <dbReference type="Proteomes" id="UP001156882"/>
    </source>
</evidence>
<reference evidence="2" key="1">
    <citation type="journal article" date="2019" name="Int. J. Syst. Evol. Microbiol.">
        <title>The Global Catalogue of Microorganisms (GCM) 10K type strain sequencing project: providing services to taxonomists for standard genome sequencing and annotation.</title>
        <authorList>
            <consortium name="The Broad Institute Genomics Platform"/>
            <consortium name="The Broad Institute Genome Sequencing Center for Infectious Disease"/>
            <person name="Wu L."/>
            <person name="Ma J."/>
        </authorList>
    </citation>
    <scope>NUCLEOTIDE SEQUENCE [LARGE SCALE GENOMIC DNA]</scope>
    <source>
        <strain evidence="2">NBRC 101365</strain>
    </source>
</reference>
<protein>
    <submittedName>
        <fullName evidence="1">Uncharacterized protein</fullName>
    </submittedName>
</protein>
<evidence type="ECO:0000313" key="1">
    <source>
        <dbReference type="EMBL" id="GLS18138.1"/>
    </source>
</evidence>
<gene>
    <name evidence="1" type="ORF">GCM10007874_11540</name>
</gene>
<comment type="caution">
    <text evidence="1">The sequence shown here is derived from an EMBL/GenBank/DDBJ whole genome shotgun (WGS) entry which is preliminary data.</text>
</comment>
<organism evidence="1 2">
    <name type="scientific">Labrys miyagiensis</name>
    <dbReference type="NCBI Taxonomy" id="346912"/>
    <lineage>
        <taxon>Bacteria</taxon>
        <taxon>Pseudomonadati</taxon>
        <taxon>Pseudomonadota</taxon>
        <taxon>Alphaproteobacteria</taxon>
        <taxon>Hyphomicrobiales</taxon>
        <taxon>Xanthobacteraceae</taxon>
        <taxon>Labrys</taxon>
    </lineage>
</organism>
<keyword evidence="2" id="KW-1185">Reference proteome</keyword>
<proteinExistence type="predicted"/>
<sequence length="118" mass="13031">MPFVERNGAGAIVGVYTWAQDGYAEEFLPDDDPAVVAYIQSSQPKLTVILKADIWRRATDDEAVTIDTQLKAAPIRLQRMWADSQTLTTTDPLYPMIEQGFVAAFGNDRAAELLQPTA</sequence>